<evidence type="ECO:0000256" key="8">
    <source>
        <dbReference type="HAMAP-Rule" id="MF_01416"/>
    </source>
</evidence>
<comment type="subcellular location">
    <subcellularLocation>
        <location evidence="8">Cell membrane</location>
        <topology evidence="8">Peripheral membrane protein</topology>
    </subcellularLocation>
    <subcellularLocation>
        <location evidence="1">Membrane</location>
    </subcellularLocation>
</comment>
<dbReference type="PRINTS" id="PR00125">
    <property type="entry name" value="ATPASEDELTA"/>
</dbReference>
<evidence type="ECO:0000313" key="10">
    <source>
        <dbReference type="Proteomes" id="UP000215383"/>
    </source>
</evidence>
<dbReference type="GO" id="GO:0005886">
    <property type="term" value="C:plasma membrane"/>
    <property type="evidence" value="ECO:0007669"/>
    <property type="project" value="UniProtKB-SubCell"/>
</dbReference>
<keyword evidence="4 8" id="KW-0406">Ion transport</keyword>
<dbReference type="SUPFAM" id="SSF47928">
    <property type="entry name" value="N-terminal domain of the delta subunit of the F1F0-ATP synthase"/>
    <property type="match status" value="1"/>
</dbReference>
<dbReference type="NCBIfam" id="NF004403">
    <property type="entry name" value="PRK05758.2-4"/>
    <property type="match status" value="1"/>
</dbReference>
<dbReference type="eggNOG" id="COG0712">
    <property type="taxonomic scope" value="Bacteria"/>
</dbReference>
<keyword evidence="10" id="KW-1185">Reference proteome</keyword>
<dbReference type="OrthoDB" id="9802471at2"/>
<protein>
    <recommendedName>
        <fullName evidence="8">ATP synthase subunit delta</fullName>
    </recommendedName>
    <alternativeName>
        <fullName evidence="8">ATP synthase F(1) sector subunit delta</fullName>
    </alternativeName>
    <alternativeName>
        <fullName evidence="8">F-type ATPase subunit delta</fullName>
        <shortName evidence="8">F-ATPase subunit delta</shortName>
    </alternativeName>
</protein>
<keyword evidence="7 8" id="KW-0066">ATP synthesis</keyword>
<evidence type="ECO:0000313" key="9">
    <source>
        <dbReference type="EMBL" id="SNV03269.1"/>
    </source>
</evidence>
<proteinExistence type="inferred from homology"/>
<dbReference type="InterPro" id="IPR020781">
    <property type="entry name" value="ATPase_OSCP/d_CS"/>
</dbReference>
<name>A0A239U0W1_9FIRM</name>
<dbReference type="Proteomes" id="UP000215383">
    <property type="component" value="Chromosome 1"/>
</dbReference>
<organism evidence="9 10">
    <name type="scientific">Megamonas hypermegale</name>
    <dbReference type="NCBI Taxonomy" id="158847"/>
    <lineage>
        <taxon>Bacteria</taxon>
        <taxon>Bacillati</taxon>
        <taxon>Bacillota</taxon>
        <taxon>Negativicutes</taxon>
        <taxon>Selenomonadales</taxon>
        <taxon>Selenomonadaceae</taxon>
        <taxon>Megamonas</taxon>
    </lineage>
</organism>
<dbReference type="HAMAP" id="MF_01416">
    <property type="entry name" value="ATP_synth_delta_bact"/>
    <property type="match status" value="1"/>
</dbReference>
<dbReference type="AlphaFoldDB" id="A0A239U0W1"/>
<reference evidence="9 10" key="1">
    <citation type="submission" date="2017-06" db="EMBL/GenBank/DDBJ databases">
        <authorList>
            <consortium name="Pathogen Informatics"/>
        </authorList>
    </citation>
    <scope>NUCLEOTIDE SEQUENCE [LARGE SCALE GENOMIC DNA]</scope>
    <source>
        <strain evidence="9 10">NCTC10570</strain>
    </source>
</reference>
<dbReference type="Gene3D" id="1.10.520.20">
    <property type="entry name" value="N-terminal domain of the delta subunit of the F1F0-ATP synthase"/>
    <property type="match status" value="1"/>
</dbReference>
<accession>A0A239U0W1</accession>
<comment type="similarity">
    <text evidence="8">Belongs to the ATPase delta chain family.</text>
</comment>
<dbReference type="PROSITE" id="PS00389">
    <property type="entry name" value="ATPASE_DELTA"/>
    <property type="match status" value="1"/>
</dbReference>
<evidence type="ECO:0000256" key="3">
    <source>
        <dbReference type="ARBA" id="ARBA00022781"/>
    </source>
</evidence>
<dbReference type="Pfam" id="PF00213">
    <property type="entry name" value="OSCP"/>
    <property type="match status" value="1"/>
</dbReference>
<comment type="function">
    <text evidence="8">F(1)F(0) ATP synthase produces ATP from ADP in the presence of a proton or sodium gradient. F-type ATPases consist of two structural domains, F(1) containing the extramembraneous catalytic core and F(0) containing the membrane proton channel, linked together by a central stalk and a peripheral stalk. During catalysis, ATP synthesis in the catalytic domain of F(1) is coupled via a rotary mechanism of the central stalk subunits to proton translocation.</text>
</comment>
<keyword evidence="8" id="KW-1003">Cell membrane</keyword>
<keyword evidence="6 8" id="KW-0139">CF(1)</keyword>
<keyword evidence="5 8" id="KW-0472">Membrane</keyword>
<evidence type="ECO:0000256" key="2">
    <source>
        <dbReference type="ARBA" id="ARBA00022448"/>
    </source>
</evidence>
<dbReference type="PANTHER" id="PTHR11910">
    <property type="entry name" value="ATP SYNTHASE DELTA CHAIN"/>
    <property type="match status" value="1"/>
</dbReference>
<keyword evidence="2 8" id="KW-0813">Transport</keyword>
<dbReference type="InterPro" id="IPR000711">
    <property type="entry name" value="ATPase_OSCP/dsu"/>
</dbReference>
<dbReference type="EMBL" id="LT906446">
    <property type="protein sequence ID" value="SNV03269.1"/>
    <property type="molecule type" value="Genomic_DNA"/>
</dbReference>
<keyword evidence="3 8" id="KW-0375">Hydrogen ion transport</keyword>
<dbReference type="GeneID" id="78507730"/>
<dbReference type="NCBIfam" id="TIGR01145">
    <property type="entry name" value="ATP_synt_delta"/>
    <property type="match status" value="1"/>
</dbReference>
<evidence type="ECO:0000256" key="1">
    <source>
        <dbReference type="ARBA" id="ARBA00004370"/>
    </source>
</evidence>
<dbReference type="GO" id="GO:0046933">
    <property type="term" value="F:proton-transporting ATP synthase activity, rotational mechanism"/>
    <property type="evidence" value="ECO:0007669"/>
    <property type="project" value="UniProtKB-UniRule"/>
</dbReference>
<evidence type="ECO:0000256" key="6">
    <source>
        <dbReference type="ARBA" id="ARBA00023196"/>
    </source>
</evidence>
<dbReference type="InterPro" id="IPR026015">
    <property type="entry name" value="ATP_synth_OSCP/delta_N_sf"/>
</dbReference>
<evidence type="ECO:0000256" key="4">
    <source>
        <dbReference type="ARBA" id="ARBA00023065"/>
    </source>
</evidence>
<evidence type="ECO:0000256" key="7">
    <source>
        <dbReference type="ARBA" id="ARBA00023310"/>
    </source>
</evidence>
<dbReference type="GO" id="GO:0045259">
    <property type="term" value="C:proton-transporting ATP synthase complex"/>
    <property type="evidence" value="ECO:0007669"/>
    <property type="project" value="UniProtKB-KW"/>
</dbReference>
<comment type="function">
    <text evidence="8">This protein is part of the stalk that links CF(0) to CF(1). It either transmits conformational changes from CF(0) to CF(1) or is implicated in proton conduction.</text>
</comment>
<dbReference type="RefSeq" id="WP_027890029.1">
    <property type="nucleotide sequence ID" value="NZ_CALXYH010000018.1"/>
</dbReference>
<sequence length="179" mass="20017">MLNLQLAKKYAVAMFELAQEENKLVEYGKQLEEIRQLFAAKPELKAFMGNPQIQPKAKKELLNKIFGSDIEKSVHNFMLLLVDKRRITIIEEIVGEYQALSNEVLNIAVAHVTTAVALKEKQQKALTAKLEAITGKHIQLRTHIDKSIIGGVVVKIGDKLIDGSVTSKIKSLEKQLMAN</sequence>
<evidence type="ECO:0000256" key="5">
    <source>
        <dbReference type="ARBA" id="ARBA00023136"/>
    </source>
</evidence>
<dbReference type="NCBIfam" id="NF004402">
    <property type="entry name" value="PRK05758.2-2"/>
    <property type="match status" value="1"/>
</dbReference>
<gene>
    <name evidence="8 9" type="primary">atpH</name>
    <name evidence="9" type="ORF">SAMEA4364220_01738</name>
</gene>